<reference evidence="8" key="1">
    <citation type="submission" date="2021-06" db="EMBL/GenBank/DDBJ databases">
        <authorList>
            <person name="Kallberg Y."/>
            <person name="Tangrot J."/>
            <person name="Rosling A."/>
        </authorList>
    </citation>
    <scope>NUCLEOTIDE SEQUENCE</scope>
    <source>
        <strain evidence="8">BR232B</strain>
    </source>
</reference>
<feature type="transmembrane region" description="Helical" evidence="7">
    <location>
        <begin position="279"/>
        <end position="297"/>
    </location>
</feature>
<dbReference type="GO" id="GO:0000329">
    <property type="term" value="C:fungal-type vacuole membrane"/>
    <property type="evidence" value="ECO:0007669"/>
    <property type="project" value="TreeGrafter"/>
</dbReference>
<feature type="transmembrane region" description="Helical" evidence="7">
    <location>
        <begin position="113"/>
        <end position="133"/>
    </location>
</feature>
<dbReference type="OrthoDB" id="10261753at2759"/>
<dbReference type="PRINTS" id="PR01130">
    <property type="entry name" value="DERENTRNSPRT"/>
</dbReference>
<dbReference type="GO" id="GO:0034257">
    <property type="term" value="F:nicotinamide riboside transmembrane transporter activity"/>
    <property type="evidence" value="ECO:0007669"/>
    <property type="project" value="TreeGrafter"/>
</dbReference>
<comment type="caution">
    <text evidence="8">The sequence shown here is derived from an EMBL/GenBank/DDBJ whole genome shotgun (WGS) entry which is preliminary data.</text>
</comment>
<dbReference type="AlphaFoldDB" id="A0A9N8VW13"/>
<organism evidence="8 9">
    <name type="scientific">Paraglomus brasilianum</name>
    <dbReference type="NCBI Taxonomy" id="144538"/>
    <lineage>
        <taxon>Eukaryota</taxon>
        <taxon>Fungi</taxon>
        <taxon>Fungi incertae sedis</taxon>
        <taxon>Mucoromycota</taxon>
        <taxon>Glomeromycotina</taxon>
        <taxon>Glomeromycetes</taxon>
        <taxon>Paraglomerales</taxon>
        <taxon>Paraglomeraceae</taxon>
        <taxon>Paraglomus</taxon>
    </lineage>
</organism>
<evidence type="ECO:0000256" key="5">
    <source>
        <dbReference type="ARBA" id="ARBA00022989"/>
    </source>
</evidence>
<feature type="transmembrane region" description="Helical" evidence="7">
    <location>
        <begin position="349"/>
        <end position="371"/>
    </location>
</feature>
<gene>
    <name evidence="8" type="ORF">PBRASI_LOCUS946</name>
</gene>
<keyword evidence="5 7" id="KW-1133">Transmembrane helix</keyword>
<dbReference type="PIRSF" id="PIRSF016379">
    <property type="entry name" value="ENT"/>
    <property type="match status" value="1"/>
</dbReference>
<dbReference type="PANTHER" id="PTHR10332:SF88">
    <property type="entry name" value="EQUILIBRATIVE NUCLEOSIDE TRANSPORTER 1, ISOFORM A"/>
    <property type="match status" value="1"/>
</dbReference>
<evidence type="ECO:0000256" key="2">
    <source>
        <dbReference type="ARBA" id="ARBA00007965"/>
    </source>
</evidence>
<dbReference type="Proteomes" id="UP000789739">
    <property type="component" value="Unassembled WGS sequence"/>
</dbReference>
<dbReference type="PANTHER" id="PTHR10332">
    <property type="entry name" value="EQUILIBRATIVE NUCLEOSIDE TRANSPORTER"/>
    <property type="match status" value="1"/>
</dbReference>
<evidence type="ECO:0000256" key="7">
    <source>
        <dbReference type="SAM" id="Phobius"/>
    </source>
</evidence>
<dbReference type="Pfam" id="PF01733">
    <property type="entry name" value="Nucleoside_tran"/>
    <property type="match status" value="1"/>
</dbReference>
<protein>
    <submittedName>
        <fullName evidence="8">9911_t:CDS:1</fullName>
    </submittedName>
</protein>
<feature type="transmembrane region" description="Helical" evidence="7">
    <location>
        <begin position="145"/>
        <end position="164"/>
    </location>
</feature>
<dbReference type="EMBL" id="CAJVPI010000055">
    <property type="protein sequence ID" value="CAG8468358.1"/>
    <property type="molecule type" value="Genomic_DNA"/>
</dbReference>
<dbReference type="GO" id="GO:0005886">
    <property type="term" value="C:plasma membrane"/>
    <property type="evidence" value="ECO:0007669"/>
    <property type="project" value="TreeGrafter"/>
</dbReference>
<name>A0A9N8VW13_9GLOM</name>
<keyword evidence="6 7" id="KW-0472">Membrane</keyword>
<keyword evidence="4 7" id="KW-0812">Transmembrane</keyword>
<keyword evidence="3" id="KW-0813">Transport</keyword>
<dbReference type="InterPro" id="IPR002259">
    <property type="entry name" value="Eqnu_transpt"/>
</dbReference>
<evidence type="ECO:0000256" key="3">
    <source>
        <dbReference type="ARBA" id="ARBA00022448"/>
    </source>
</evidence>
<feature type="transmembrane region" description="Helical" evidence="7">
    <location>
        <begin position="422"/>
        <end position="445"/>
    </location>
</feature>
<feature type="transmembrane region" description="Helical" evidence="7">
    <location>
        <begin position="387"/>
        <end position="410"/>
    </location>
</feature>
<evidence type="ECO:0000313" key="9">
    <source>
        <dbReference type="Proteomes" id="UP000789739"/>
    </source>
</evidence>
<evidence type="ECO:0000313" key="8">
    <source>
        <dbReference type="EMBL" id="CAG8468358.1"/>
    </source>
</evidence>
<proteinExistence type="inferred from homology"/>
<feature type="transmembrane region" description="Helical" evidence="7">
    <location>
        <begin position="176"/>
        <end position="200"/>
    </location>
</feature>
<evidence type="ECO:0000256" key="4">
    <source>
        <dbReference type="ARBA" id="ARBA00022692"/>
    </source>
</evidence>
<feature type="transmembrane region" description="Helical" evidence="7">
    <location>
        <begin position="46"/>
        <end position="65"/>
    </location>
</feature>
<accession>A0A9N8VW13</accession>
<comment type="subcellular location">
    <subcellularLocation>
        <location evidence="1">Membrane</location>
        <topology evidence="1">Multi-pass membrane protein</topology>
    </subcellularLocation>
</comment>
<feature type="transmembrane region" description="Helical" evidence="7">
    <location>
        <begin position="85"/>
        <end position="106"/>
    </location>
</feature>
<comment type="similarity">
    <text evidence="2">Belongs to the SLC29A/ENT transporter (TC 2.A.57) family.</text>
</comment>
<dbReference type="GO" id="GO:0015205">
    <property type="term" value="F:nucleobase transmembrane transporter activity"/>
    <property type="evidence" value="ECO:0007669"/>
    <property type="project" value="TreeGrafter"/>
</dbReference>
<feature type="transmembrane region" description="Helical" evidence="7">
    <location>
        <begin position="220"/>
        <end position="240"/>
    </location>
</feature>
<evidence type="ECO:0000256" key="6">
    <source>
        <dbReference type="ARBA" id="ARBA00023136"/>
    </source>
</evidence>
<sequence length="457" mass="50812">MLIEFLRDSFNIDGGAEYQPIVSNTSASSQHSGEQDRNTPADRYKIVYWIFTLQGISILLSWNAFITASEFFYKEFEGSPFKDTFQNYFSIVSMVVNLICQSHALYQKTTVNLAKLVTVTLLVNVVVYILTTISTKVLDEFTSTSYFYFIITMLIIIAASNAYLQNAFFGLASSFPPLYMQAALSGEAIVGVAVSIVQLFSAWATEKSDLPSADLQEGAFYYFLAVSGTAVMAAVSFIALRRMRFYRHYSQLPTEQALPNNSTNSPSISGTFRLVRTHAYANALVFLVTLALFPSITASIRSVSQRAESKESSQNDLFIPFHFLIFNVGDWLGRVLIRADQVTSITPNSLLKFSLLRFIFFPLFLMCNVVVGSTDTRLFPLLIYSDFLYFCILFAFALSNGYLGSLIMMAAPQYVDDERKGVVGMIMVMALSLGLTAGSLLSFPLKAASCLCNPFTV</sequence>
<keyword evidence="9" id="KW-1185">Reference proteome</keyword>
<evidence type="ECO:0000256" key="1">
    <source>
        <dbReference type="ARBA" id="ARBA00004141"/>
    </source>
</evidence>
<feature type="transmembrane region" description="Helical" evidence="7">
    <location>
        <begin position="317"/>
        <end position="337"/>
    </location>
</feature>